<dbReference type="PANTHER" id="PTHR37299">
    <property type="entry name" value="TRANSCRIPTIONAL REGULATOR-RELATED"/>
    <property type="match status" value="1"/>
</dbReference>
<name>A0ABP7BT12_9MICO</name>
<dbReference type="PANTHER" id="PTHR37299:SF1">
    <property type="entry name" value="STAGE 0 SPORULATION PROTEIN A HOMOLOG"/>
    <property type="match status" value="1"/>
</dbReference>
<proteinExistence type="predicted"/>
<organism evidence="4 5">
    <name type="scientific">Microbacterium marinilacus</name>
    <dbReference type="NCBI Taxonomy" id="415209"/>
    <lineage>
        <taxon>Bacteria</taxon>
        <taxon>Bacillati</taxon>
        <taxon>Actinomycetota</taxon>
        <taxon>Actinomycetes</taxon>
        <taxon>Micrococcales</taxon>
        <taxon>Microbacteriaceae</taxon>
        <taxon>Microbacterium</taxon>
    </lineage>
</organism>
<sequence>MIRIGVVEDDPVSLDRLVSHIDRFRREHGGHFRVDAFADGADLLHEYRADFDVLFLDIMMERVDGMTVARRIRETDSEVVIVFVTASPQYAISGYEVAALSYLLKPVPYPAFAQELERVLAQLRRRERRRLLLTTSDGAHHRLDVAEILYLESVKHHVLVHTADGDHDVVTTLKAMEAELVDAGFHRCNSGYLVNLRHVIGVEGGECRLRGGARLQISRPRRKDFLAALAADIGERGVGT</sequence>
<reference evidence="5" key="1">
    <citation type="journal article" date="2019" name="Int. J. Syst. Evol. Microbiol.">
        <title>The Global Catalogue of Microorganisms (GCM) 10K type strain sequencing project: providing services to taxonomists for standard genome sequencing and annotation.</title>
        <authorList>
            <consortium name="The Broad Institute Genomics Platform"/>
            <consortium name="The Broad Institute Genome Sequencing Center for Infectious Disease"/>
            <person name="Wu L."/>
            <person name="Ma J."/>
        </authorList>
    </citation>
    <scope>NUCLEOTIDE SEQUENCE [LARGE SCALE GENOMIC DNA]</scope>
    <source>
        <strain evidence="5">JCM 16546</strain>
    </source>
</reference>
<comment type="caution">
    <text evidence="4">The sequence shown here is derived from an EMBL/GenBank/DDBJ whole genome shotgun (WGS) entry which is preliminary data.</text>
</comment>
<keyword evidence="4" id="KW-0238">DNA-binding</keyword>
<keyword evidence="1" id="KW-0597">Phosphoprotein</keyword>
<dbReference type="SUPFAM" id="SSF52172">
    <property type="entry name" value="CheY-like"/>
    <property type="match status" value="1"/>
</dbReference>
<dbReference type="Pfam" id="PF04397">
    <property type="entry name" value="LytTR"/>
    <property type="match status" value="1"/>
</dbReference>
<dbReference type="SMART" id="SM00850">
    <property type="entry name" value="LytTR"/>
    <property type="match status" value="1"/>
</dbReference>
<dbReference type="PROSITE" id="PS50930">
    <property type="entry name" value="HTH_LYTTR"/>
    <property type="match status" value="1"/>
</dbReference>
<accession>A0ABP7BT12</accession>
<dbReference type="InterPro" id="IPR001789">
    <property type="entry name" value="Sig_transdc_resp-reg_receiver"/>
</dbReference>
<feature type="domain" description="Response regulatory" evidence="2">
    <location>
        <begin position="3"/>
        <end position="120"/>
    </location>
</feature>
<protein>
    <submittedName>
        <fullName evidence="4">LytTR family DNA-binding domain-containing protein</fullName>
    </submittedName>
</protein>
<evidence type="ECO:0000256" key="1">
    <source>
        <dbReference type="PROSITE-ProRule" id="PRU00169"/>
    </source>
</evidence>
<dbReference type="RefSeq" id="WP_221858230.1">
    <property type="nucleotide sequence ID" value="NZ_BAAAYV010000025.1"/>
</dbReference>
<dbReference type="PROSITE" id="PS50110">
    <property type="entry name" value="RESPONSE_REGULATORY"/>
    <property type="match status" value="1"/>
</dbReference>
<dbReference type="InterPro" id="IPR007492">
    <property type="entry name" value="LytTR_DNA-bd_dom"/>
</dbReference>
<evidence type="ECO:0000259" key="3">
    <source>
        <dbReference type="PROSITE" id="PS50930"/>
    </source>
</evidence>
<dbReference type="SMART" id="SM00448">
    <property type="entry name" value="REC"/>
    <property type="match status" value="1"/>
</dbReference>
<dbReference type="Pfam" id="PF00072">
    <property type="entry name" value="Response_reg"/>
    <property type="match status" value="1"/>
</dbReference>
<dbReference type="InterPro" id="IPR046947">
    <property type="entry name" value="LytR-like"/>
</dbReference>
<dbReference type="Gene3D" id="3.40.50.2300">
    <property type="match status" value="1"/>
</dbReference>
<evidence type="ECO:0000313" key="4">
    <source>
        <dbReference type="EMBL" id="GAA3667549.1"/>
    </source>
</evidence>
<dbReference type="InterPro" id="IPR011006">
    <property type="entry name" value="CheY-like_superfamily"/>
</dbReference>
<evidence type="ECO:0000313" key="5">
    <source>
        <dbReference type="Proteomes" id="UP001410795"/>
    </source>
</evidence>
<keyword evidence="5" id="KW-1185">Reference proteome</keyword>
<gene>
    <name evidence="4" type="ORF">GCM10022202_32020</name>
</gene>
<dbReference type="Proteomes" id="UP001410795">
    <property type="component" value="Unassembled WGS sequence"/>
</dbReference>
<dbReference type="EMBL" id="BAAAYV010000025">
    <property type="protein sequence ID" value="GAA3667549.1"/>
    <property type="molecule type" value="Genomic_DNA"/>
</dbReference>
<dbReference type="Gene3D" id="2.40.50.1020">
    <property type="entry name" value="LytTr DNA-binding domain"/>
    <property type="match status" value="1"/>
</dbReference>
<feature type="domain" description="HTH LytTR-type" evidence="3">
    <location>
        <begin position="132"/>
        <end position="231"/>
    </location>
</feature>
<evidence type="ECO:0000259" key="2">
    <source>
        <dbReference type="PROSITE" id="PS50110"/>
    </source>
</evidence>
<feature type="modified residue" description="4-aspartylphosphate" evidence="1">
    <location>
        <position position="57"/>
    </location>
</feature>
<dbReference type="GO" id="GO:0003677">
    <property type="term" value="F:DNA binding"/>
    <property type="evidence" value="ECO:0007669"/>
    <property type="project" value="UniProtKB-KW"/>
</dbReference>